<keyword evidence="8" id="KW-1185">Reference proteome</keyword>
<organism evidence="7 8">
    <name type="scientific">Jeotgalibacillus marinus</name>
    <dbReference type="NCBI Taxonomy" id="86667"/>
    <lineage>
        <taxon>Bacteria</taxon>
        <taxon>Bacillati</taxon>
        <taxon>Bacillota</taxon>
        <taxon>Bacilli</taxon>
        <taxon>Bacillales</taxon>
        <taxon>Caryophanaceae</taxon>
        <taxon>Jeotgalibacillus</taxon>
    </lineage>
</organism>
<evidence type="ECO:0000256" key="1">
    <source>
        <dbReference type="ARBA" id="ARBA00007150"/>
    </source>
</evidence>
<feature type="non-terminal residue" evidence="7">
    <location>
        <position position="1"/>
    </location>
</feature>
<dbReference type="PANTHER" id="PTHR30589:SF0">
    <property type="entry name" value="PHOSPHATIDYLGLYCEROL--PROLIPOPROTEIN DIACYLGLYCERYL TRANSFERASE"/>
    <property type="match status" value="1"/>
</dbReference>
<dbReference type="EMBL" id="JBFMIA010000285">
    <property type="protein sequence ID" value="MEW9503597.1"/>
    <property type="molecule type" value="Genomic_DNA"/>
</dbReference>
<reference evidence="7 8" key="1">
    <citation type="journal article" date="1979" name="Int. J. Syst. Evol. Microbiol.">
        <title>Bacillus globisporus subsp. marinus subsp. nov.</title>
        <authorList>
            <person name="Liu H."/>
        </authorList>
    </citation>
    <scope>NUCLEOTIDE SEQUENCE [LARGE SCALE GENOMIC DNA]</scope>
    <source>
        <strain evidence="7 8">DSM 1297</strain>
    </source>
</reference>
<evidence type="ECO:0000256" key="5">
    <source>
        <dbReference type="ARBA" id="ARBA00022989"/>
    </source>
</evidence>
<gene>
    <name evidence="7" type="ORF">AB1471_17875</name>
</gene>
<evidence type="ECO:0000256" key="3">
    <source>
        <dbReference type="ARBA" id="ARBA00022679"/>
    </source>
</evidence>
<protein>
    <submittedName>
        <fullName evidence="7">Prolipoprotein diacylglyceryl transferase family protein</fullName>
        <ecNumber evidence="7">2.4.99.-</ecNumber>
    </submittedName>
</protein>
<dbReference type="GO" id="GO:0016757">
    <property type="term" value="F:glycosyltransferase activity"/>
    <property type="evidence" value="ECO:0007669"/>
    <property type="project" value="UniProtKB-KW"/>
</dbReference>
<dbReference type="RefSeq" id="WP_367781059.1">
    <property type="nucleotide sequence ID" value="NZ_JBFMIA010000285.1"/>
</dbReference>
<sequence>IANFINGELWGRPAPDFPSAVVFPHAGPEPRHPSQLYEAFAEGLLLFLLLAWAVRRFGFRRPGLIGGIFVLGYAVARIA</sequence>
<proteinExistence type="inferred from homology"/>
<evidence type="ECO:0000256" key="6">
    <source>
        <dbReference type="ARBA" id="ARBA00023136"/>
    </source>
</evidence>
<dbReference type="Proteomes" id="UP001556040">
    <property type="component" value="Unassembled WGS sequence"/>
</dbReference>
<keyword evidence="3 7" id="KW-0808">Transferase</keyword>
<feature type="non-terminal residue" evidence="7">
    <location>
        <position position="79"/>
    </location>
</feature>
<dbReference type="PANTHER" id="PTHR30589">
    <property type="entry name" value="PROLIPOPROTEIN DIACYLGLYCERYL TRANSFERASE"/>
    <property type="match status" value="1"/>
</dbReference>
<keyword evidence="6" id="KW-0472">Membrane</keyword>
<name>A0ABV3Q8D1_9BACL</name>
<dbReference type="EC" id="2.4.99.-" evidence="7"/>
<keyword evidence="4" id="KW-0812">Transmembrane</keyword>
<evidence type="ECO:0000256" key="4">
    <source>
        <dbReference type="ARBA" id="ARBA00022692"/>
    </source>
</evidence>
<keyword evidence="7" id="KW-0328">Glycosyltransferase</keyword>
<accession>A0ABV3Q8D1</accession>
<comment type="caution">
    <text evidence="7">The sequence shown here is derived from an EMBL/GenBank/DDBJ whole genome shotgun (WGS) entry which is preliminary data.</text>
</comment>
<dbReference type="Pfam" id="PF01790">
    <property type="entry name" value="LGT"/>
    <property type="match status" value="1"/>
</dbReference>
<keyword evidence="5" id="KW-1133">Transmembrane helix</keyword>
<evidence type="ECO:0000256" key="2">
    <source>
        <dbReference type="ARBA" id="ARBA00022475"/>
    </source>
</evidence>
<comment type="similarity">
    <text evidence="1">Belongs to the Lgt family.</text>
</comment>
<dbReference type="InterPro" id="IPR001640">
    <property type="entry name" value="Lgt"/>
</dbReference>
<keyword evidence="2" id="KW-1003">Cell membrane</keyword>
<evidence type="ECO:0000313" key="7">
    <source>
        <dbReference type="EMBL" id="MEW9503597.1"/>
    </source>
</evidence>
<evidence type="ECO:0000313" key="8">
    <source>
        <dbReference type="Proteomes" id="UP001556040"/>
    </source>
</evidence>